<name>A0A0F9X5M9_9ZZZZ</name>
<sequence>MKINYYKRVRASRAGCLMSTVCSYCYVSGKRIAFFGESPNGGVVNGPREIDREFGKRIWKAAQKHLRTEHNKEMVKNRLGSWIVTKTKPQSDMGVEHEVDEFGA</sequence>
<organism evidence="1">
    <name type="scientific">marine sediment metagenome</name>
    <dbReference type="NCBI Taxonomy" id="412755"/>
    <lineage>
        <taxon>unclassified sequences</taxon>
        <taxon>metagenomes</taxon>
        <taxon>ecological metagenomes</taxon>
    </lineage>
</organism>
<reference evidence="1" key="1">
    <citation type="journal article" date="2015" name="Nature">
        <title>Complex archaea that bridge the gap between prokaryotes and eukaryotes.</title>
        <authorList>
            <person name="Spang A."/>
            <person name="Saw J.H."/>
            <person name="Jorgensen S.L."/>
            <person name="Zaremba-Niedzwiedzka K."/>
            <person name="Martijn J."/>
            <person name="Lind A.E."/>
            <person name="van Eijk R."/>
            <person name="Schleper C."/>
            <person name="Guy L."/>
            <person name="Ettema T.J."/>
        </authorList>
    </citation>
    <scope>NUCLEOTIDE SEQUENCE</scope>
</reference>
<proteinExistence type="predicted"/>
<evidence type="ECO:0000313" key="1">
    <source>
        <dbReference type="EMBL" id="KKN86853.1"/>
    </source>
</evidence>
<accession>A0A0F9X5M9</accession>
<comment type="caution">
    <text evidence="1">The sequence shown here is derived from an EMBL/GenBank/DDBJ whole genome shotgun (WGS) entry which is preliminary data.</text>
</comment>
<gene>
    <name evidence="1" type="ORF">LCGC14_0264120</name>
</gene>
<dbReference type="EMBL" id="LAZR01000143">
    <property type="protein sequence ID" value="KKN86853.1"/>
    <property type="molecule type" value="Genomic_DNA"/>
</dbReference>
<dbReference type="AlphaFoldDB" id="A0A0F9X5M9"/>
<protein>
    <submittedName>
        <fullName evidence="1">Uncharacterized protein</fullName>
    </submittedName>
</protein>